<evidence type="ECO:0000313" key="16">
    <source>
        <dbReference type="EMBL" id="SET28786.1"/>
    </source>
</evidence>
<comment type="similarity">
    <text evidence="2 9 12">Belongs to the pyrroline-5-carboxylate reductase family.</text>
</comment>
<feature type="transmembrane region" description="Helical" evidence="13">
    <location>
        <begin position="25"/>
        <end position="46"/>
    </location>
</feature>
<evidence type="ECO:0000256" key="10">
    <source>
        <dbReference type="NCBIfam" id="TIGR00112"/>
    </source>
</evidence>
<dbReference type="Gene3D" id="3.40.50.720">
    <property type="entry name" value="NAD(P)-binding Rossmann-like Domain"/>
    <property type="match status" value="1"/>
</dbReference>
<keyword evidence="7 9" id="KW-0560">Oxidoreductase</keyword>
<dbReference type="EC" id="1.5.1.2" evidence="9 10"/>
<organism evidence="16 17">
    <name type="scientific">[Clostridium] aminophilum</name>
    <dbReference type="NCBI Taxonomy" id="1526"/>
    <lineage>
        <taxon>Bacteria</taxon>
        <taxon>Bacillati</taxon>
        <taxon>Bacillota</taxon>
        <taxon>Clostridia</taxon>
        <taxon>Lachnospirales</taxon>
        <taxon>Lachnospiraceae</taxon>
    </lineage>
</organism>
<keyword evidence="4 9" id="KW-0028">Amino-acid biosynthesis</keyword>
<sequence>MTLDKKRKNTDFTAKMKKYRKKEKAMYNVGFIGMGNMGTAILKGLLKTYRPDQLVFTQPTEAKGKRIEAETGVKYAATNEEIAKNAEILVLAVKPQFYNSVLPEIGEVLAKDAIVISLAPGVTIDSIREKLGGKGRIVRCMPNTPAMIGEGMTGVCYDETLFSEKERKDIQDIFESFGEMQLVPEHLMDVVTCLSGSSPAYVYMFIEALADAGVKHGMPRAAAYKFAAKAVAGSAEMVLKTGKHPAELKDNVCSPGGTTIAGVAALEEYGLRNAVIKASDACYDVCTAMKDKK</sequence>
<dbReference type="SUPFAM" id="SSF48179">
    <property type="entry name" value="6-phosphogluconate dehydrogenase C-terminal domain-like"/>
    <property type="match status" value="1"/>
</dbReference>
<evidence type="ECO:0000259" key="14">
    <source>
        <dbReference type="Pfam" id="PF03807"/>
    </source>
</evidence>
<reference evidence="16 17" key="1">
    <citation type="submission" date="2016-10" db="EMBL/GenBank/DDBJ databases">
        <authorList>
            <person name="de Groot N.N."/>
        </authorList>
    </citation>
    <scope>NUCLEOTIDE SEQUENCE [LARGE SCALE GENOMIC DNA]</scope>
    <source>
        <strain evidence="16 17">KH1P1</strain>
    </source>
</reference>
<keyword evidence="6 9" id="KW-0521">NADP</keyword>
<evidence type="ECO:0000256" key="1">
    <source>
        <dbReference type="ARBA" id="ARBA00004496"/>
    </source>
</evidence>
<dbReference type="AlphaFoldDB" id="A0A1I0D9M1"/>
<keyword evidence="13" id="KW-1133">Transmembrane helix</keyword>
<evidence type="ECO:0000256" key="4">
    <source>
        <dbReference type="ARBA" id="ARBA00022605"/>
    </source>
</evidence>
<dbReference type="PROSITE" id="PS00521">
    <property type="entry name" value="P5CR"/>
    <property type="match status" value="1"/>
</dbReference>
<dbReference type="FunFam" id="3.40.50.720:FF:000190">
    <property type="entry name" value="Pyrroline-5-carboxylate reductase"/>
    <property type="match status" value="1"/>
</dbReference>
<dbReference type="Proteomes" id="UP000199820">
    <property type="component" value="Unassembled WGS sequence"/>
</dbReference>
<keyword evidence="13" id="KW-0472">Membrane</keyword>
<dbReference type="GO" id="GO:0055129">
    <property type="term" value="P:L-proline biosynthetic process"/>
    <property type="evidence" value="ECO:0007669"/>
    <property type="project" value="UniProtKB-UniRule"/>
</dbReference>
<keyword evidence="5 9" id="KW-0641">Proline biosynthesis</keyword>
<dbReference type="Gene3D" id="1.10.3730.10">
    <property type="entry name" value="ProC C-terminal domain-like"/>
    <property type="match status" value="1"/>
</dbReference>
<evidence type="ECO:0000256" key="6">
    <source>
        <dbReference type="ARBA" id="ARBA00022857"/>
    </source>
</evidence>
<comment type="catalytic activity">
    <reaction evidence="9 12">
        <text>L-proline + NADP(+) = (S)-1-pyrroline-5-carboxylate + NADPH + 2 H(+)</text>
        <dbReference type="Rhea" id="RHEA:14109"/>
        <dbReference type="ChEBI" id="CHEBI:15378"/>
        <dbReference type="ChEBI" id="CHEBI:17388"/>
        <dbReference type="ChEBI" id="CHEBI:57783"/>
        <dbReference type="ChEBI" id="CHEBI:58349"/>
        <dbReference type="ChEBI" id="CHEBI:60039"/>
        <dbReference type="EC" id="1.5.1.2"/>
    </reaction>
</comment>
<feature type="domain" description="Pyrroline-5-carboxylate reductase catalytic N-terminal" evidence="14">
    <location>
        <begin position="29"/>
        <end position="120"/>
    </location>
</feature>
<evidence type="ECO:0000256" key="12">
    <source>
        <dbReference type="RuleBase" id="RU003903"/>
    </source>
</evidence>
<dbReference type="PANTHER" id="PTHR11645:SF0">
    <property type="entry name" value="PYRROLINE-5-CARBOXYLATE REDUCTASE 3"/>
    <property type="match status" value="1"/>
</dbReference>
<evidence type="ECO:0000259" key="15">
    <source>
        <dbReference type="Pfam" id="PF14748"/>
    </source>
</evidence>
<evidence type="ECO:0000256" key="11">
    <source>
        <dbReference type="PIRSR" id="PIRSR000193-1"/>
    </source>
</evidence>
<evidence type="ECO:0000256" key="3">
    <source>
        <dbReference type="ARBA" id="ARBA00022490"/>
    </source>
</evidence>
<dbReference type="InterPro" id="IPR036291">
    <property type="entry name" value="NAD(P)-bd_dom_sf"/>
</dbReference>
<dbReference type="FunFam" id="1.10.3730.10:FF:000001">
    <property type="entry name" value="Pyrroline-5-carboxylate reductase"/>
    <property type="match status" value="1"/>
</dbReference>
<evidence type="ECO:0000256" key="7">
    <source>
        <dbReference type="ARBA" id="ARBA00023002"/>
    </source>
</evidence>
<dbReference type="Pfam" id="PF14748">
    <property type="entry name" value="P5CR_dimer"/>
    <property type="match status" value="1"/>
</dbReference>
<dbReference type="HAMAP" id="MF_01925">
    <property type="entry name" value="P5C_reductase"/>
    <property type="match status" value="1"/>
</dbReference>
<keyword evidence="13" id="KW-0812">Transmembrane</keyword>
<gene>
    <name evidence="9" type="primary">proC</name>
    <name evidence="16" type="ORF">SAMN04487771_10118</name>
</gene>
<evidence type="ECO:0000256" key="2">
    <source>
        <dbReference type="ARBA" id="ARBA00005525"/>
    </source>
</evidence>
<dbReference type="SUPFAM" id="SSF51735">
    <property type="entry name" value="NAD(P)-binding Rossmann-fold domains"/>
    <property type="match status" value="1"/>
</dbReference>
<dbReference type="GO" id="GO:0004735">
    <property type="term" value="F:pyrroline-5-carboxylate reductase activity"/>
    <property type="evidence" value="ECO:0007669"/>
    <property type="project" value="UniProtKB-UniRule"/>
</dbReference>
<dbReference type="InterPro" id="IPR008927">
    <property type="entry name" value="6-PGluconate_DH-like_C_sf"/>
</dbReference>
<evidence type="ECO:0000256" key="13">
    <source>
        <dbReference type="SAM" id="Phobius"/>
    </source>
</evidence>
<dbReference type="GO" id="GO:0005737">
    <property type="term" value="C:cytoplasm"/>
    <property type="evidence" value="ECO:0007669"/>
    <property type="project" value="UniProtKB-SubCell"/>
</dbReference>
<keyword evidence="3 9" id="KW-0963">Cytoplasm</keyword>
<comment type="pathway">
    <text evidence="9 12">Amino-acid biosynthesis; L-proline biosynthesis; L-proline from L-glutamate 5-semialdehyde: step 1/1.</text>
</comment>
<dbReference type="UniPathway" id="UPA00098">
    <property type="reaction ID" value="UER00361"/>
</dbReference>
<dbReference type="PANTHER" id="PTHR11645">
    <property type="entry name" value="PYRROLINE-5-CARBOXYLATE REDUCTASE"/>
    <property type="match status" value="1"/>
</dbReference>
<dbReference type="Pfam" id="PF03807">
    <property type="entry name" value="F420_oxidored"/>
    <property type="match status" value="1"/>
</dbReference>
<keyword evidence="17" id="KW-1185">Reference proteome</keyword>
<evidence type="ECO:0000313" key="17">
    <source>
        <dbReference type="Proteomes" id="UP000199820"/>
    </source>
</evidence>
<feature type="binding site" evidence="11">
    <location>
        <begin position="92"/>
        <end position="95"/>
    </location>
    <ligand>
        <name>NADP(+)</name>
        <dbReference type="ChEBI" id="CHEBI:58349"/>
    </ligand>
</feature>
<evidence type="ECO:0000256" key="5">
    <source>
        <dbReference type="ARBA" id="ARBA00022650"/>
    </source>
</evidence>
<dbReference type="InterPro" id="IPR053790">
    <property type="entry name" value="P5CR-like_CS"/>
</dbReference>
<dbReference type="PIRSF" id="PIRSF000193">
    <property type="entry name" value="Pyrrol-5-carb_rd"/>
    <property type="match status" value="1"/>
</dbReference>
<dbReference type="InterPro" id="IPR029036">
    <property type="entry name" value="P5CR_dimer"/>
</dbReference>
<name>A0A1I0D9M1_9FIRM</name>
<accession>A0A1I0D9M1</accession>
<evidence type="ECO:0000256" key="8">
    <source>
        <dbReference type="ARBA" id="ARBA00058118"/>
    </source>
</evidence>
<dbReference type="NCBIfam" id="TIGR00112">
    <property type="entry name" value="proC"/>
    <property type="match status" value="1"/>
</dbReference>
<feature type="binding site" evidence="11">
    <location>
        <begin position="32"/>
        <end position="37"/>
    </location>
    <ligand>
        <name>NADP(+)</name>
        <dbReference type="ChEBI" id="CHEBI:58349"/>
    </ligand>
</feature>
<comment type="subcellular location">
    <subcellularLocation>
        <location evidence="1 9">Cytoplasm</location>
    </subcellularLocation>
</comment>
<feature type="binding site" evidence="11">
    <location>
        <position position="79"/>
    </location>
    <ligand>
        <name>NADPH</name>
        <dbReference type="ChEBI" id="CHEBI:57783"/>
    </ligand>
</feature>
<comment type="catalytic activity">
    <reaction evidence="9">
        <text>L-proline + NAD(+) = (S)-1-pyrroline-5-carboxylate + NADH + 2 H(+)</text>
        <dbReference type="Rhea" id="RHEA:14105"/>
        <dbReference type="ChEBI" id="CHEBI:15378"/>
        <dbReference type="ChEBI" id="CHEBI:17388"/>
        <dbReference type="ChEBI" id="CHEBI:57540"/>
        <dbReference type="ChEBI" id="CHEBI:57945"/>
        <dbReference type="ChEBI" id="CHEBI:60039"/>
        <dbReference type="EC" id="1.5.1.2"/>
    </reaction>
</comment>
<feature type="domain" description="Pyrroline-5-carboxylate reductase dimerisation" evidence="15">
    <location>
        <begin position="185"/>
        <end position="286"/>
    </location>
</feature>
<protein>
    <recommendedName>
        <fullName evidence="9 10">Pyrroline-5-carboxylate reductase</fullName>
        <shortName evidence="9">P5C reductase</shortName>
        <shortName evidence="9">P5CR</shortName>
        <ecNumber evidence="9 10">1.5.1.2</ecNumber>
    </recommendedName>
    <alternativeName>
        <fullName evidence="9">PCA reductase</fullName>
    </alternativeName>
</protein>
<dbReference type="eggNOG" id="COG0345">
    <property type="taxonomic scope" value="Bacteria"/>
</dbReference>
<dbReference type="EMBL" id="FOIL01000011">
    <property type="protein sequence ID" value="SET28786.1"/>
    <property type="molecule type" value="Genomic_DNA"/>
</dbReference>
<comment type="function">
    <text evidence="8 9">Catalyzes the reduction of 1-pyrroline-5-carboxylate (PCA) to L-proline.</text>
</comment>
<dbReference type="STRING" id="1526.SAMN02910262_02639"/>
<dbReference type="InterPro" id="IPR028939">
    <property type="entry name" value="P5C_Rdtase_cat_N"/>
</dbReference>
<evidence type="ECO:0000256" key="9">
    <source>
        <dbReference type="HAMAP-Rule" id="MF_01925"/>
    </source>
</evidence>
<dbReference type="InterPro" id="IPR000304">
    <property type="entry name" value="Pyrroline-COOH_reductase"/>
</dbReference>
<proteinExistence type="inferred from homology"/>